<proteinExistence type="predicted"/>
<dbReference type="AlphaFoldDB" id="A0A4Y2A5P0"/>
<dbReference type="OrthoDB" id="10212305at2759"/>
<dbReference type="InterPro" id="IPR036397">
    <property type="entry name" value="RNaseH_sf"/>
</dbReference>
<keyword evidence="2" id="KW-1185">Reference proteome</keyword>
<dbReference type="EMBL" id="BGPR01000005">
    <property type="protein sequence ID" value="GBL74254.1"/>
    <property type="molecule type" value="Genomic_DNA"/>
</dbReference>
<comment type="caution">
    <text evidence="1">The sequence shown here is derived from an EMBL/GenBank/DDBJ whole genome shotgun (WGS) entry which is preliminary data.</text>
</comment>
<reference evidence="1 2" key="1">
    <citation type="journal article" date="2019" name="Sci. Rep.">
        <title>Orb-weaving spider Araneus ventricosus genome elucidates the spidroin gene catalogue.</title>
        <authorList>
            <person name="Kono N."/>
            <person name="Nakamura H."/>
            <person name="Ohtoshi R."/>
            <person name="Moran D.A.P."/>
            <person name="Shinohara A."/>
            <person name="Yoshida Y."/>
            <person name="Fujiwara M."/>
            <person name="Mori M."/>
            <person name="Tomita M."/>
            <person name="Arakawa K."/>
        </authorList>
    </citation>
    <scope>NUCLEOTIDE SEQUENCE [LARGE SCALE GENOMIC DNA]</scope>
</reference>
<gene>
    <name evidence="1" type="ORF">AVEN_235255_1</name>
</gene>
<dbReference type="GO" id="GO:0003676">
    <property type="term" value="F:nucleic acid binding"/>
    <property type="evidence" value="ECO:0007669"/>
    <property type="project" value="InterPro"/>
</dbReference>
<dbReference type="Proteomes" id="UP000499080">
    <property type="component" value="Unassembled WGS sequence"/>
</dbReference>
<name>A0A4Y2A5P0_ARAVE</name>
<accession>A0A4Y2A5P0</accession>
<dbReference type="Gene3D" id="3.30.420.10">
    <property type="entry name" value="Ribonuclease H-like superfamily/Ribonuclease H"/>
    <property type="match status" value="1"/>
</dbReference>
<sequence>MHVNHSPDLAPSDFHLFGPLKKHLAGNHFRTDTKFRKLSLSGSATWTLISSMPVSIDWCTDSTNAMVTMCKSNIYQCLSTFVCLFDFVNKPFLRGLVALLFEL</sequence>
<evidence type="ECO:0000313" key="2">
    <source>
        <dbReference type="Proteomes" id="UP000499080"/>
    </source>
</evidence>
<evidence type="ECO:0000313" key="1">
    <source>
        <dbReference type="EMBL" id="GBL74254.1"/>
    </source>
</evidence>
<organism evidence="1 2">
    <name type="scientific">Araneus ventricosus</name>
    <name type="common">Orbweaver spider</name>
    <name type="synonym">Epeira ventricosa</name>
    <dbReference type="NCBI Taxonomy" id="182803"/>
    <lineage>
        <taxon>Eukaryota</taxon>
        <taxon>Metazoa</taxon>
        <taxon>Ecdysozoa</taxon>
        <taxon>Arthropoda</taxon>
        <taxon>Chelicerata</taxon>
        <taxon>Arachnida</taxon>
        <taxon>Araneae</taxon>
        <taxon>Araneomorphae</taxon>
        <taxon>Entelegynae</taxon>
        <taxon>Araneoidea</taxon>
        <taxon>Araneidae</taxon>
        <taxon>Araneus</taxon>
    </lineage>
</organism>
<protein>
    <submittedName>
        <fullName evidence="1">Uncharacterized protein</fullName>
    </submittedName>
</protein>